<dbReference type="Proteomes" id="UP000664904">
    <property type="component" value="Chromosome"/>
</dbReference>
<proteinExistence type="predicted"/>
<dbReference type="Pfam" id="PF00932">
    <property type="entry name" value="LTD"/>
    <property type="match status" value="2"/>
</dbReference>
<dbReference type="SUPFAM" id="SSF74853">
    <property type="entry name" value="Lamin A/C globular tail domain"/>
    <property type="match status" value="2"/>
</dbReference>
<accession>A0A975DHJ3</accession>
<sequence>MNETFNPERVEHLHQSLSSHSEKMTIWTQLNAQVTKGAETLHHQAEQNGLPLSPLHSWWQACYELCSGYQIKISQVEYGEEEYIVLTNHGPAILDLSHWTLISNLARPFVFPPQTHLQPGDSIRVDVQRYAALSFHHRGRLLSVSGDKLELRDNRGICVSSWVYEREATNFIVINYLSYDGQEKYTEADEFVELMNISPHWVDLSGWRLSSVRGKQVFVFAKRSKLAPFATCRVYTNHFDANTGGYSFQSPRAIWHNKGDEAQLHTAHGDMVYCYAY</sequence>
<dbReference type="InterPro" id="IPR036415">
    <property type="entry name" value="Lamin_tail_dom_sf"/>
</dbReference>
<dbReference type="InterPro" id="IPR001322">
    <property type="entry name" value="Lamin_tail_dom"/>
</dbReference>
<keyword evidence="3" id="KW-1185">Reference proteome</keyword>
<dbReference type="Gene3D" id="2.60.40.1260">
    <property type="entry name" value="Lamin Tail domain"/>
    <property type="match status" value="2"/>
</dbReference>
<dbReference type="RefSeq" id="WP_208842011.1">
    <property type="nucleotide sequence ID" value="NZ_CP072133.1"/>
</dbReference>
<name>A0A975DHJ3_9GAMM</name>
<evidence type="ECO:0000313" key="2">
    <source>
        <dbReference type="EMBL" id="QTH70416.1"/>
    </source>
</evidence>
<dbReference type="EMBL" id="CP072133">
    <property type="protein sequence ID" value="QTH70416.1"/>
    <property type="molecule type" value="Genomic_DNA"/>
</dbReference>
<evidence type="ECO:0000259" key="1">
    <source>
        <dbReference type="PROSITE" id="PS51841"/>
    </source>
</evidence>
<dbReference type="AlphaFoldDB" id="A0A975DHJ3"/>
<dbReference type="KEGG" id="pxi:J5O05_10425"/>
<organism evidence="2 3">
    <name type="scientific">Pseudoalteromonas xiamenensis</name>
    <dbReference type="NCBI Taxonomy" id="882626"/>
    <lineage>
        <taxon>Bacteria</taxon>
        <taxon>Pseudomonadati</taxon>
        <taxon>Pseudomonadota</taxon>
        <taxon>Gammaproteobacteria</taxon>
        <taxon>Alteromonadales</taxon>
        <taxon>Pseudoalteromonadaceae</taxon>
        <taxon>Pseudoalteromonas</taxon>
    </lineage>
</organism>
<reference evidence="2" key="1">
    <citation type="submission" date="2021-03" db="EMBL/GenBank/DDBJ databases">
        <title>Complete Genome of Pseudoalteromonas xiamenensis STKMTI.2, a new potential marine bacterium producing anti-Vibrio compounds.</title>
        <authorList>
            <person name="Handayani D.P."/>
            <person name="Isnansetyo A."/>
            <person name="Istiqomah I."/>
            <person name="Jumina J."/>
        </authorList>
    </citation>
    <scope>NUCLEOTIDE SEQUENCE</scope>
    <source>
        <strain evidence="2">STKMTI.2</strain>
    </source>
</reference>
<feature type="domain" description="LTD" evidence="1">
    <location>
        <begin position="67"/>
        <end position="175"/>
    </location>
</feature>
<evidence type="ECO:0000313" key="3">
    <source>
        <dbReference type="Proteomes" id="UP000664904"/>
    </source>
</evidence>
<protein>
    <submittedName>
        <fullName evidence="2">Lamin tail domain-containing protein</fullName>
    </submittedName>
</protein>
<dbReference type="PROSITE" id="PS51841">
    <property type="entry name" value="LTD"/>
    <property type="match status" value="1"/>
</dbReference>
<gene>
    <name evidence="2" type="ORF">J5O05_10425</name>
</gene>